<dbReference type="Pfam" id="PF22666">
    <property type="entry name" value="Glyco_hydro_2_N2"/>
    <property type="match status" value="1"/>
</dbReference>
<keyword evidence="9" id="KW-1185">Reference proteome</keyword>
<reference evidence="8 9" key="1">
    <citation type="journal article" date="2024" name="IMA Fungus">
        <title>IMA Genome - F19 : A genome assembly and annotation guide to empower mycologists, including annotated draft genome sequences of Ceratocystis pirilliformis, Diaporthe australafricana, Fusarium ophioides, Paecilomyces lecythidis, and Sporothrix stenoceras.</title>
        <authorList>
            <person name="Aylward J."/>
            <person name="Wilson A.M."/>
            <person name="Visagie C.M."/>
            <person name="Spraker J."/>
            <person name="Barnes I."/>
            <person name="Buitendag C."/>
            <person name="Ceriani C."/>
            <person name="Del Mar Angel L."/>
            <person name="du Plessis D."/>
            <person name="Fuchs T."/>
            <person name="Gasser K."/>
            <person name="Kramer D."/>
            <person name="Li W."/>
            <person name="Munsamy K."/>
            <person name="Piso A."/>
            <person name="Price J.L."/>
            <person name="Sonnekus B."/>
            <person name="Thomas C."/>
            <person name="van der Nest A."/>
            <person name="van Dijk A."/>
            <person name="van Heerden A."/>
            <person name="van Vuuren N."/>
            <person name="Yilmaz N."/>
            <person name="Duong T.A."/>
            <person name="van der Merwe N.A."/>
            <person name="Wingfield M.J."/>
            <person name="Wingfield B.D."/>
        </authorList>
    </citation>
    <scope>NUCLEOTIDE SEQUENCE [LARGE SCALE GENOMIC DNA]</scope>
    <source>
        <strain evidence="8 9">CMW 5346</strain>
    </source>
</reference>
<dbReference type="SUPFAM" id="SSF49785">
    <property type="entry name" value="Galactose-binding domain-like"/>
    <property type="match status" value="1"/>
</dbReference>
<dbReference type="SUPFAM" id="SSF51445">
    <property type="entry name" value="(Trans)glycosidases"/>
    <property type="match status" value="1"/>
</dbReference>
<dbReference type="InterPro" id="IPR036156">
    <property type="entry name" value="Beta-gal/glucu_dom_sf"/>
</dbReference>
<dbReference type="Proteomes" id="UP001583186">
    <property type="component" value="Unassembled WGS sequence"/>
</dbReference>
<dbReference type="PANTHER" id="PTHR43730:SF1">
    <property type="entry name" value="BETA-MANNOSIDASE"/>
    <property type="match status" value="1"/>
</dbReference>
<gene>
    <name evidence="8" type="ORF">Sste5346_009945</name>
</gene>
<name>A0ABR3YJ19_9PEZI</name>
<feature type="domain" description="Mannosidase Ig/CBM-like" evidence="6">
    <location>
        <begin position="707"/>
        <end position="791"/>
    </location>
</feature>
<dbReference type="Gene3D" id="3.20.20.80">
    <property type="entry name" value="Glycosidases"/>
    <property type="match status" value="1"/>
</dbReference>
<dbReference type="InterPro" id="IPR017853">
    <property type="entry name" value="GH"/>
</dbReference>
<comment type="pathway">
    <text evidence="2">Glycan metabolism; N-glycan degradation.</text>
</comment>
<evidence type="ECO:0000256" key="4">
    <source>
        <dbReference type="ARBA" id="ARBA00022801"/>
    </source>
</evidence>
<evidence type="ECO:0000256" key="3">
    <source>
        <dbReference type="ARBA" id="ARBA00012754"/>
    </source>
</evidence>
<dbReference type="InterPro" id="IPR041447">
    <property type="entry name" value="Mannosidase_ig"/>
</dbReference>
<dbReference type="InterPro" id="IPR013783">
    <property type="entry name" value="Ig-like_fold"/>
</dbReference>
<dbReference type="Gene3D" id="2.60.120.260">
    <property type="entry name" value="Galactose-binding domain-like"/>
    <property type="match status" value="1"/>
</dbReference>
<dbReference type="InterPro" id="IPR008979">
    <property type="entry name" value="Galactose-bd-like_sf"/>
</dbReference>
<evidence type="ECO:0000259" key="7">
    <source>
        <dbReference type="Pfam" id="PF22666"/>
    </source>
</evidence>
<evidence type="ECO:0000256" key="2">
    <source>
        <dbReference type="ARBA" id="ARBA00004740"/>
    </source>
</evidence>
<organism evidence="8 9">
    <name type="scientific">Sporothrix stenoceras</name>
    <dbReference type="NCBI Taxonomy" id="5173"/>
    <lineage>
        <taxon>Eukaryota</taxon>
        <taxon>Fungi</taxon>
        <taxon>Dikarya</taxon>
        <taxon>Ascomycota</taxon>
        <taxon>Pezizomycotina</taxon>
        <taxon>Sordariomycetes</taxon>
        <taxon>Sordariomycetidae</taxon>
        <taxon>Ophiostomatales</taxon>
        <taxon>Ophiostomataceae</taxon>
        <taxon>Sporothrix</taxon>
    </lineage>
</organism>
<dbReference type="InterPro" id="IPR054593">
    <property type="entry name" value="Beta-mannosidase-like_N2"/>
</dbReference>
<dbReference type="Gene3D" id="2.60.40.10">
    <property type="entry name" value="Immunoglobulins"/>
    <property type="match status" value="1"/>
</dbReference>
<evidence type="ECO:0000313" key="9">
    <source>
        <dbReference type="Proteomes" id="UP001583186"/>
    </source>
</evidence>
<evidence type="ECO:0000313" key="8">
    <source>
        <dbReference type="EMBL" id="KAL1887833.1"/>
    </source>
</evidence>
<dbReference type="EC" id="3.2.1.25" evidence="3"/>
<protein>
    <recommendedName>
        <fullName evidence="3">beta-mannosidase</fullName>
        <ecNumber evidence="3">3.2.1.25</ecNumber>
    </recommendedName>
</protein>
<evidence type="ECO:0000259" key="6">
    <source>
        <dbReference type="Pfam" id="PF17786"/>
    </source>
</evidence>
<dbReference type="InterPro" id="IPR050887">
    <property type="entry name" value="Beta-mannosidase_GH2"/>
</dbReference>
<sequence length="867" mass="97235">MAVIAIPQSDKVQGPQAFASQTLSGWRWRRHDKQQEQNEWTPCKHDKPTTEIFTDLIDAGRIPDPFLDENEKLVQWVGEADWEYECSFKATANTASAARQGLVFDGLDTFAAVYLNDKLILESNNMFHTHRVDVQGTLREGANNLCIVFRSALNEGKAIEAKLGQLKCFNGDSSRVHVRKAQYHYGWDWGPTFLTCGPYREIRLETYDAAALYDVFADAVVSDDLQEAKLDISFAADVPKDVVVQATVTSPSGWSILLSTSLPAGATSGSLSTILVQPELWCPMNHGPQVFYTVKLEVFAAGEESSSSSAVLATSTTRVGIRRVRLVQEPLLDAPGTSFYFEVNNEAVYISGSNWIPRHSFLTTLTDDDYRQSVDECVASNQNMLRVWGGGLYEHDAFYDQCDERGVLVWQDFMFACGVYPCHDSFDQSVKREAEDQVRRMRRFCSIVLYAGNNEDYQVAEQLSLDWDQNDNSGDWTVTNFPARTLYERTLPQVVTTFSPQVPYHPGSPWGGVNTEDATMGDIHMWNIWHGTQEPYQNWPKLTGRFVSEFGMMSFPPRRSVEKYVTDPTQRYPQSSVLDLHNKADGGERRLGSYILENIRLKSVDLDSWIYASQLMQAECLSAAVRSCRRQWKGRRREYCGGQLVWQINDCWPVSSWALIDFYGERKLAFYAVKRHSAPLVVDIGRTYVAVEEGKNTLEALKPRRSHIDVWVANASLSQHVADITVTLFDIVSGAVVLTNTLKGETLTANETTELLRGLAVDNKMAVQAVLRDASGTVLSRASDWPQPLKHVSLASPKDSGVKVIVFDGRVEITTNLPIKGLELSASPDKKVTWSDNGVDVYPGDVYSIDADGLSRTDTVDVRYYGM</sequence>
<keyword evidence="4" id="KW-0378">Hydrolase</keyword>
<comment type="catalytic activity">
    <reaction evidence="1">
        <text>Hydrolysis of terminal, non-reducing beta-D-mannose residues in beta-D-mannosides.</text>
        <dbReference type="EC" id="3.2.1.25"/>
    </reaction>
</comment>
<evidence type="ECO:0000256" key="5">
    <source>
        <dbReference type="ARBA" id="ARBA00023295"/>
    </source>
</evidence>
<feature type="domain" description="Beta-mannosidase-like galactose-binding" evidence="7">
    <location>
        <begin position="33"/>
        <end position="200"/>
    </location>
</feature>
<dbReference type="EMBL" id="JAWCUI010000107">
    <property type="protein sequence ID" value="KAL1887833.1"/>
    <property type="molecule type" value="Genomic_DNA"/>
</dbReference>
<keyword evidence="5" id="KW-0326">Glycosidase</keyword>
<dbReference type="SUPFAM" id="SSF49303">
    <property type="entry name" value="beta-Galactosidase/glucuronidase domain"/>
    <property type="match status" value="1"/>
</dbReference>
<dbReference type="PANTHER" id="PTHR43730">
    <property type="entry name" value="BETA-MANNOSIDASE"/>
    <property type="match status" value="1"/>
</dbReference>
<proteinExistence type="predicted"/>
<accession>A0ABR3YJ19</accession>
<evidence type="ECO:0000256" key="1">
    <source>
        <dbReference type="ARBA" id="ARBA00000829"/>
    </source>
</evidence>
<comment type="caution">
    <text evidence="8">The sequence shown here is derived from an EMBL/GenBank/DDBJ whole genome shotgun (WGS) entry which is preliminary data.</text>
</comment>
<dbReference type="Pfam" id="PF17786">
    <property type="entry name" value="Mannosidase_ig"/>
    <property type="match status" value="1"/>
</dbReference>